<dbReference type="CDD" id="cd02947">
    <property type="entry name" value="TRX_family"/>
    <property type="match status" value="1"/>
</dbReference>
<organism evidence="2 3">
    <name type="scientific">Paenibacillus montaniterrae</name>
    <dbReference type="NCBI Taxonomy" id="429341"/>
    <lineage>
        <taxon>Bacteria</taxon>
        <taxon>Bacillati</taxon>
        <taxon>Bacillota</taxon>
        <taxon>Bacilli</taxon>
        <taxon>Bacillales</taxon>
        <taxon>Paenibacillaceae</taxon>
        <taxon>Paenibacillus</taxon>
    </lineage>
</organism>
<accession>A0A919YRP7</accession>
<dbReference type="PANTHER" id="PTHR10438">
    <property type="entry name" value="THIOREDOXIN"/>
    <property type="match status" value="1"/>
</dbReference>
<dbReference type="Proteomes" id="UP000683139">
    <property type="component" value="Unassembled WGS sequence"/>
</dbReference>
<evidence type="ECO:0000259" key="1">
    <source>
        <dbReference type="PROSITE" id="PS51352"/>
    </source>
</evidence>
<evidence type="ECO:0000313" key="2">
    <source>
        <dbReference type="EMBL" id="GIP15708.1"/>
    </source>
</evidence>
<reference evidence="2" key="1">
    <citation type="submission" date="2021-03" db="EMBL/GenBank/DDBJ databases">
        <title>Antimicrobial resistance genes in bacteria isolated from Japanese honey, and their potential for conferring macrolide and lincosamide resistance in the American foulbrood pathogen Paenibacillus larvae.</title>
        <authorList>
            <person name="Okamoto M."/>
            <person name="Kumagai M."/>
            <person name="Kanamori H."/>
            <person name="Takamatsu D."/>
        </authorList>
    </citation>
    <scope>NUCLEOTIDE SEQUENCE</scope>
    <source>
        <strain evidence="2">J40TS1</strain>
    </source>
</reference>
<dbReference type="PROSITE" id="PS51352">
    <property type="entry name" value="THIOREDOXIN_2"/>
    <property type="match status" value="1"/>
</dbReference>
<gene>
    <name evidence="2" type="ORF">J40TS1_13500</name>
</gene>
<protein>
    <submittedName>
        <fullName evidence="2">Thiol reductase thioredoxin</fullName>
    </submittedName>
</protein>
<dbReference type="Gene3D" id="3.40.30.10">
    <property type="entry name" value="Glutaredoxin"/>
    <property type="match status" value="1"/>
</dbReference>
<name>A0A919YRP7_9BACL</name>
<dbReference type="InterPro" id="IPR013766">
    <property type="entry name" value="Thioredoxin_domain"/>
</dbReference>
<dbReference type="EMBL" id="BOSE01000002">
    <property type="protein sequence ID" value="GIP15708.1"/>
    <property type="molecule type" value="Genomic_DNA"/>
</dbReference>
<dbReference type="Pfam" id="PF00085">
    <property type="entry name" value="Thioredoxin"/>
    <property type="match status" value="1"/>
</dbReference>
<keyword evidence="3" id="KW-1185">Reference proteome</keyword>
<dbReference type="InterPro" id="IPR050620">
    <property type="entry name" value="Thioredoxin_H-type-like"/>
</dbReference>
<proteinExistence type="predicted"/>
<dbReference type="SUPFAM" id="SSF52833">
    <property type="entry name" value="Thioredoxin-like"/>
    <property type="match status" value="1"/>
</dbReference>
<dbReference type="InterPro" id="IPR036249">
    <property type="entry name" value="Thioredoxin-like_sf"/>
</dbReference>
<sequence>MNKITSEAQYRELIANEKLTIIVFKTTWCGDCHYINPFMPEVEEQYKEKVDFYEIDRDELPDLCSELNILGIPSFVAFKNSKELVRFVNKLRKTRDEIEQFVNRAIEVAEVL</sequence>
<dbReference type="AlphaFoldDB" id="A0A919YRP7"/>
<evidence type="ECO:0000313" key="3">
    <source>
        <dbReference type="Proteomes" id="UP000683139"/>
    </source>
</evidence>
<dbReference type="PANTHER" id="PTHR10438:SF468">
    <property type="entry name" value="THIOREDOXIN-1-RELATED"/>
    <property type="match status" value="1"/>
</dbReference>
<feature type="domain" description="Thioredoxin" evidence="1">
    <location>
        <begin position="1"/>
        <end position="107"/>
    </location>
</feature>
<dbReference type="RefSeq" id="WP_213513990.1">
    <property type="nucleotide sequence ID" value="NZ_BOSE01000002.1"/>
</dbReference>
<comment type="caution">
    <text evidence="2">The sequence shown here is derived from an EMBL/GenBank/DDBJ whole genome shotgun (WGS) entry which is preliminary data.</text>
</comment>